<proteinExistence type="inferred from homology"/>
<organism evidence="12 13">
    <name type="scientific">Neisseria sicca VK64</name>
    <dbReference type="NCBI Taxonomy" id="1095748"/>
    <lineage>
        <taxon>Bacteria</taxon>
        <taxon>Pseudomonadati</taxon>
        <taxon>Pseudomonadota</taxon>
        <taxon>Betaproteobacteria</taxon>
        <taxon>Neisseriales</taxon>
        <taxon>Neisseriaceae</taxon>
        <taxon>Neisseria</taxon>
    </lineage>
</organism>
<keyword evidence="4 8" id="KW-0566">Pantothenate biosynthesis</keyword>
<dbReference type="UniPathway" id="UPA00028">
    <property type="reaction ID" value="UER00003"/>
</dbReference>
<feature type="binding site" evidence="8 11">
    <location>
        <position position="75"/>
    </location>
    <ligand>
        <name>Mg(2+)</name>
        <dbReference type="ChEBI" id="CHEBI:18420"/>
    </ligand>
</feature>
<evidence type="ECO:0000313" key="12">
    <source>
        <dbReference type="EMBL" id="EIG30328.1"/>
    </source>
</evidence>
<evidence type="ECO:0000256" key="9">
    <source>
        <dbReference type="PIRSR" id="PIRSR000388-1"/>
    </source>
</evidence>
<evidence type="ECO:0000256" key="5">
    <source>
        <dbReference type="ARBA" id="ARBA00022679"/>
    </source>
</evidence>
<evidence type="ECO:0000256" key="11">
    <source>
        <dbReference type="PIRSR" id="PIRSR000388-3"/>
    </source>
</evidence>
<dbReference type="NCBIfam" id="TIGR00222">
    <property type="entry name" value="panB"/>
    <property type="match status" value="1"/>
</dbReference>
<feature type="binding site" evidence="8 10">
    <location>
        <position position="143"/>
    </location>
    <ligand>
        <name>3-methyl-2-oxobutanoate</name>
        <dbReference type="ChEBI" id="CHEBI:11851"/>
    </ligand>
</feature>
<dbReference type="PANTHER" id="PTHR20881:SF0">
    <property type="entry name" value="3-METHYL-2-OXOBUTANOATE HYDROXYMETHYLTRANSFERASE"/>
    <property type="match status" value="1"/>
</dbReference>
<dbReference type="EC" id="2.1.2.11" evidence="8"/>
<dbReference type="FunFam" id="3.20.20.60:FF:000037">
    <property type="entry name" value="3-methyl-2-oxobutanoate hydroxymethyltransferase"/>
    <property type="match status" value="1"/>
</dbReference>
<feature type="binding site" evidence="8 11">
    <location>
        <position position="145"/>
    </location>
    <ligand>
        <name>Mg(2+)</name>
        <dbReference type="ChEBI" id="CHEBI:18420"/>
    </ligand>
</feature>
<dbReference type="GO" id="GO:0000287">
    <property type="term" value="F:magnesium ion binding"/>
    <property type="evidence" value="ECO:0007669"/>
    <property type="project" value="TreeGrafter"/>
</dbReference>
<reference evidence="12 13" key="1">
    <citation type="submission" date="2012-04" db="EMBL/GenBank/DDBJ databases">
        <authorList>
            <person name="Harkins D.M."/>
            <person name="Madupu R."/>
            <person name="Durkin A.S."/>
            <person name="Torralba M."/>
            <person name="Methe B."/>
            <person name="Sutton G.G."/>
            <person name="Nelson K.E."/>
        </authorList>
    </citation>
    <scope>NUCLEOTIDE SEQUENCE [LARGE SCALE GENOMIC DNA]</scope>
    <source>
        <strain evidence="12 13">VK64</strain>
    </source>
</reference>
<sequence>MRLPFGWQGGGHFTIIARFNLKGRLKKAEHILMITVNTLQKMKAEGEKIAMLTAYESSFAALMDNAGVDVLLVGDSLGMTVQGRKSTLPVSLRDMCYHTENVARGTENAMIVSDLPFGAYQQSKEQAFAAAAELMVAGAHMVKLEGGVWMAETTEFLQMRGIPVCAHIGLTPQSVFAFGGYKVQGRGDKAEALLVDAKAHDQAGAAIVLMECVPAELAKKVTETVSCPTIGIGAGVDCDGQVLVMHDMLGIFPGKTAKFVKNFMQGKDSIQAAVEAYVHEVKAKTFPAAEHSFA</sequence>
<comment type="function">
    <text evidence="8">Catalyzes the reversible reaction in which hydroxymethyl group from 5,10-methylenetetrahydrofolate is transferred onto alpha-ketoisovalerate to form ketopantoate.</text>
</comment>
<dbReference type="GO" id="GO:0005737">
    <property type="term" value="C:cytoplasm"/>
    <property type="evidence" value="ECO:0007669"/>
    <property type="project" value="UniProtKB-SubCell"/>
</dbReference>
<evidence type="ECO:0000256" key="3">
    <source>
        <dbReference type="ARBA" id="ARBA00022490"/>
    </source>
</evidence>
<evidence type="ECO:0000256" key="7">
    <source>
        <dbReference type="ARBA" id="ARBA00022842"/>
    </source>
</evidence>
<dbReference type="GO" id="GO:0003864">
    <property type="term" value="F:3-methyl-2-oxobutanoate hydroxymethyltransferase activity"/>
    <property type="evidence" value="ECO:0007669"/>
    <property type="project" value="UniProtKB-UniRule"/>
</dbReference>
<keyword evidence="12" id="KW-0489">Methyltransferase</keyword>
<comment type="subcellular location">
    <subcellularLocation>
        <location evidence="8">Cytoplasm</location>
    </subcellularLocation>
</comment>
<dbReference type="PIRSF" id="PIRSF000388">
    <property type="entry name" value="Pantoate_hydroxy_MeTrfase"/>
    <property type="match status" value="1"/>
</dbReference>
<dbReference type="CDD" id="cd06557">
    <property type="entry name" value="KPHMT-like"/>
    <property type="match status" value="1"/>
</dbReference>
<evidence type="ECO:0000256" key="1">
    <source>
        <dbReference type="ARBA" id="ARBA00008676"/>
    </source>
</evidence>
<evidence type="ECO:0000256" key="8">
    <source>
        <dbReference type="HAMAP-Rule" id="MF_00156"/>
    </source>
</evidence>
<comment type="subunit">
    <text evidence="2 8">Homodecamer; pentamer of dimers.</text>
</comment>
<keyword evidence="5 8" id="KW-0808">Transferase</keyword>
<comment type="cofactor">
    <cofactor evidence="8 11">
        <name>Mg(2+)</name>
        <dbReference type="ChEBI" id="CHEBI:18420"/>
    </cofactor>
    <text evidence="8 11">Binds 1 Mg(2+) ion per subunit.</text>
</comment>
<dbReference type="Proteomes" id="UP000004473">
    <property type="component" value="Unassembled WGS sequence"/>
</dbReference>
<dbReference type="Pfam" id="PF02548">
    <property type="entry name" value="Pantoate_transf"/>
    <property type="match status" value="1"/>
</dbReference>
<comment type="caution">
    <text evidence="12">The sequence shown here is derived from an EMBL/GenBank/DDBJ whole genome shotgun (WGS) entry which is preliminary data.</text>
</comment>
<evidence type="ECO:0000256" key="2">
    <source>
        <dbReference type="ARBA" id="ARBA00011424"/>
    </source>
</evidence>
<evidence type="ECO:0000256" key="4">
    <source>
        <dbReference type="ARBA" id="ARBA00022655"/>
    </source>
</evidence>
<comment type="similarity">
    <text evidence="1 8">Belongs to the PanB family.</text>
</comment>
<dbReference type="HAMAP" id="MF_00156">
    <property type="entry name" value="PanB"/>
    <property type="match status" value="1"/>
</dbReference>
<dbReference type="PATRIC" id="fig|1095748.3.peg.202"/>
<dbReference type="AlphaFoldDB" id="I2NWW7"/>
<comment type="pathway">
    <text evidence="8">Cofactor biosynthesis; (R)-pantothenate biosynthesis; (R)-pantoate from 3-methyl-2-oxobutanoate: step 1/2.</text>
</comment>
<evidence type="ECO:0000256" key="10">
    <source>
        <dbReference type="PIRSR" id="PIRSR000388-2"/>
    </source>
</evidence>
<feature type="binding site" evidence="8 11">
    <location>
        <position position="114"/>
    </location>
    <ligand>
        <name>Mg(2+)</name>
        <dbReference type="ChEBI" id="CHEBI:18420"/>
    </ligand>
</feature>
<dbReference type="GO" id="GO:0032259">
    <property type="term" value="P:methylation"/>
    <property type="evidence" value="ECO:0007669"/>
    <property type="project" value="UniProtKB-KW"/>
</dbReference>
<dbReference type="InterPro" id="IPR003700">
    <property type="entry name" value="Pantoate_hydroxy_MeTrfase"/>
</dbReference>
<keyword evidence="6 8" id="KW-0479">Metal-binding</keyword>
<dbReference type="PANTHER" id="PTHR20881">
    <property type="entry name" value="3-METHYL-2-OXOBUTANOATE HYDROXYMETHYLTRANSFERASE"/>
    <property type="match status" value="1"/>
</dbReference>
<dbReference type="InterPro" id="IPR040442">
    <property type="entry name" value="Pyrv_kinase-like_dom_sf"/>
</dbReference>
<feature type="active site" description="Proton acceptor" evidence="8 9">
    <location>
        <position position="211"/>
    </location>
</feature>
<dbReference type="InterPro" id="IPR015813">
    <property type="entry name" value="Pyrv/PenolPyrv_kinase-like_dom"/>
</dbReference>
<gene>
    <name evidence="8 12" type="primary">panB</name>
    <name evidence="12" type="ORF">HMPREF1051_2891</name>
</gene>
<evidence type="ECO:0000313" key="13">
    <source>
        <dbReference type="Proteomes" id="UP000004473"/>
    </source>
</evidence>
<feature type="binding site" evidence="8 10">
    <location>
        <begin position="75"/>
        <end position="76"/>
    </location>
    <ligand>
        <name>3-methyl-2-oxobutanoate</name>
        <dbReference type="ChEBI" id="CHEBI:11851"/>
    </ligand>
</feature>
<keyword evidence="3 8" id="KW-0963">Cytoplasm</keyword>
<evidence type="ECO:0000256" key="6">
    <source>
        <dbReference type="ARBA" id="ARBA00022723"/>
    </source>
</evidence>
<comment type="catalytic activity">
    <reaction evidence="8">
        <text>(6R)-5,10-methylene-5,6,7,8-tetrahydrofolate + 3-methyl-2-oxobutanoate + H2O = 2-dehydropantoate + (6S)-5,6,7,8-tetrahydrofolate</text>
        <dbReference type="Rhea" id="RHEA:11824"/>
        <dbReference type="ChEBI" id="CHEBI:11561"/>
        <dbReference type="ChEBI" id="CHEBI:11851"/>
        <dbReference type="ChEBI" id="CHEBI:15377"/>
        <dbReference type="ChEBI" id="CHEBI:15636"/>
        <dbReference type="ChEBI" id="CHEBI:57453"/>
        <dbReference type="EC" id="2.1.2.11"/>
    </reaction>
</comment>
<protein>
    <recommendedName>
        <fullName evidence="8">3-methyl-2-oxobutanoate hydroxymethyltransferase</fullName>
        <ecNumber evidence="8">2.1.2.11</ecNumber>
    </recommendedName>
    <alternativeName>
        <fullName evidence="8">Ketopantoate hydroxymethyltransferase</fullName>
        <shortName evidence="8">KPHMT</shortName>
    </alternativeName>
</protein>
<accession>I2NWW7</accession>
<dbReference type="EMBL" id="AJMT01000008">
    <property type="protein sequence ID" value="EIG30328.1"/>
    <property type="molecule type" value="Genomic_DNA"/>
</dbReference>
<keyword evidence="7 8" id="KW-0460">Magnesium</keyword>
<feature type="binding site" evidence="8 10">
    <location>
        <position position="114"/>
    </location>
    <ligand>
        <name>3-methyl-2-oxobutanoate</name>
        <dbReference type="ChEBI" id="CHEBI:11851"/>
    </ligand>
</feature>
<name>I2NWW7_NEISI</name>
<dbReference type="GO" id="GO:0008168">
    <property type="term" value="F:methyltransferase activity"/>
    <property type="evidence" value="ECO:0007669"/>
    <property type="project" value="UniProtKB-KW"/>
</dbReference>
<dbReference type="Gene3D" id="3.20.20.60">
    <property type="entry name" value="Phosphoenolpyruvate-binding domains"/>
    <property type="match status" value="1"/>
</dbReference>
<dbReference type="NCBIfam" id="NF001452">
    <property type="entry name" value="PRK00311.1"/>
    <property type="match status" value="1"/>
</dbReference>
<dbReference type="GO" id="GO:0015940">
    <property type="term" value="P:pantothenate biosynthetic process"/>
    <property type="evidence" value="ECO:0007669"/>
    <property type="project" value="UniProtKB-UniRule"/>
</dbReference>
<dbReference type="SUPFAM" id="SSF51621">
    <property type="entry name" value="Phosphoenolpyruvate/pyruvate domain"/>
    <property type="match status" value="1"/>
</dbReference>